<dbReference type="InterPro" id="IPR036388">
    <property type="entry name" value="WH-like_DNA-bd_sf"/>
</dbReference>
<keyword evidence="3" id="KW-0238">DNA-binding</keyword>
<dbReference type="Pfam" id="PF03466">
    <property type="entry name" value="LysR_substrate"/>
    <property type="match status" value="1"/>
</dbReference>
<evidence type="ECO:0000259" key="5">
    <source>
        <dbReference type="PROSITE" id="PS50931"/>
    </source>
</evidence>
<evidence type="ECO:0000256" key="3">
    <source>
        <dbReference type="ARBA" id="ARBA00023125"/>
    </source>
</evidence>
<dbReference type="Pfam" id="PF00126">
    <property type="entry name" value="HTH_1"/>
    <property type="match status" value="1"/>
</dbReference>
<comment type="similarity">
    <text evidence="1">Belongs to the LysR transcriptional regulatory family.</text>
</comment>
<dbReference type="Gene3D" id="3.40.190.290">
    <property type="match status" value="1"/>
</dbReference>
<dbReference type="PANTHER" id="PTHR30346:SF29">
    <property type="entry name" value="LYSR SUBSTRATE-BINDING"/>
    <property type="match status" value="1"/>
</dbReference>
<dbReference type="SUPFAM" id="SSF46785">
    <property type="entry name" value="Winged helix' DNA-binding domain"/>
    <property type="match status" value="1"/>
</dbReference>
<evidence type="ECO:0000256" key="4">
    <source>
        <dbReference type="ARBA" id="ARBA00023163"/>
    </source>
</evidence>
<dbReference type="Gene3D" id="1.10.10.10">
    <property type="entry name" value="Winged helix-like DNA-binding domain superfamily/Winged helix DNA-binding domain"/>
    <property type="match status" value="1"/>
</dbReference>
<evidence type="ECO:0000256" key="2">
    <source>
        <dbReference type="ARBA" id="ARBA00023015"/>
    </source>
</evidence>
<dbReference type="Proteomes" id="UP001500427">
    <property type="component" value="Unassembled WGS sequence"/>
</dbReference>
<comment type="caution">
    <text evidence="6">The sequence shown here is derived from an EMBL/GenBank/DDBJ whole genome shotgun (WGS) entry which is preliminary data.</text>
</comment>
<name>A0ABP9J436_9MICO</name>
<dbReference type="EMBL" id="BAABIW010000006">
    <property type="protein sequence ID" value="GAA5020044.1"/>
    <property type="molecule type" value="Genomic_DNA"/>
</dbReference>
<dbReference type="InterPro" id="IPR005119">
    <property type="entry name" value="LysR_subst-bd"/>
</dbReference>
<protein>
    <submittedName>
        <fullName evidence="6">LysR family transcriptional regulator</fullName>
    </submittedName>
</protein>
<evidence type="ECO:0000313" key="7">
    <source>
        <dbReference type="Proteomes" id="UP001500427"/>
    </source>
</evidence>
<dbReference type="PANTHER" id="PTHR30346">
    <property type="entry name" value="TRANSCRIPTIONAL DUAL REGULATOR HCAR-RELATED"/>
    <property type="match status" value="1"/>
</dbReference>
<reference evidence="7" key="1">
    <citation type="journal article" date="2019" name="Int. J. Syst. Evol. Microbiol.">
        <title>The Global Catalogue of Microorganisms (GCM) 10K type strain sequencing project: providing services to taxonomists for standard genome sequencing and annotation.</title>
        <authorList>
            <consortium name="The Broad Institute Genomics Platform"/>
            <consortium name="The Broad Institute Genome Sequencing Center for Infectious Disease"/>
            <person name="Wu L."/>
            <person name="Ma J."/>
        </authorList>
    </citation>
    <scope>NUCLEOTIDE SEQUENCE [LARGE SCALE GENOMIC DNA]</scope>
    <source>
        <strain evidence="7">JCM 17687</strain>
    </source>
</reference>
<dbReference type="PROSITE" id="PS50931">
    <property type="entry name" value="HTH_LYSR"/>
    <property type="match status" value="1"/>
</dbReference>
<dbReference type="InterPro" id="IPR036390">
    <property type="entry name" value="WH_DNA-bd_sf"/>
</dbReference>
<sequence length="314" mass="33894">MVALRIMKAEFADQLVLLFLIEELGSLTAAGEALGLTAPAVSQRLARIERAWGAQLVVRGPRGAELTTAASALAEHGRRIDREVQDARASFPAYRQGLLRRLRVGAFQAAALHLLPPAMTALRHREPDVDLSVVDISSDEAVDLVVRGELDLAVLASWDTAPTVPPGLSLSALLEDPMVVAFADDHRLAASTRSIDLSSLRDEAWVVIRGGSAARAQFDRLTDEAGFEPRIRFETESYDVAQALVATGYGVALVSRMARRSDPQLAFRPVRHRRARRTVHTLRRTEGSPGGDVRGTGLAVAFEGLLRSAAADLA</sequence>
<dbReference type="InterPro" id="IPR000847">
    <property type="entry name" value="LysR_HTH_N"/>
</dbReference>
<keyword evidence="4" id="KW-0804">Transcription</keyword>
<gene>
    <name evidence="6" type="ORF">GCM10023258_08320</name>
</gene>
<proteinExistence type="inferred from homology"/>
<evidence type="ECO:0000256" key="1">
    <source>
        <dbReference type="ARBA" id="ARBA00009437"/>
    </source>
</evidence>
<dbReference type="SUPFAM" id="SSF53850">
    <property type="entry name" value="Periplasmic binding protein-like II"/>
    <property type="match status" value="1"/>
</dbReference>
<organism evidence="6 7">
    <name type="scientific">Terrabacter aeriphilus</name>
    <dbReference type="NCBI Taxonomy" id="515662"/>
    <lineage>
        <taxon>Bacteria</taxon>
        <taxon>Bacillati</taxon>
        <taxon>Actinomycetota</taxon>
        <taxon>Actinomycetes</taxon>
        <taxon>Micrococcales</taxon>
        <taxon>Intrasporangiaceae</taxon>
        <taxon>Terrabacter</taxon>
    </lineage>
</organism>
<feature type="domain" description="HTH lysR-type" evidence="5">
    <location>
        <begin position="13"/>
        <end position="67"/>
    </location>
</feature>
<evidence type="ECO:0000313" key="6">
    <source>
        <dbReference type="EMBL" id="GAA5020044.1"/>
    </source>
</evidence>
<keyword evidence="2" id="KW-0805">Transcription regulation</keyword>
<keyword evidence="7" id="KW-1185">Reference proteome</keyword>
<accession>A0ABP9J436</accession>